<dbReference type="EMBL" id="WHPF01000004">
    <property type="protein sequence ID" value="NNV55080.1"/>
    <property type="molecule type" value="Genomic_DNA"/>
</dbReference>
<name>A0A8J8FBR6_9BACT</name>
<proteinExistence type="predicted"/>
<evidence type="ECO:0000313" key="3">
    <source>
        <dbReference type="Proteomes" id="UP000598971"/>
    </source>
</evidence>
<reference evidence="2" key="1">
    <citation type="submission" date="2019-10" db="EMBL/GenBank/DDBJ databases">
        <title>Draft genome sequence of Panacibacter sp. KCS-6.</title>
        <authorList>
            <person name="Yim K.J."/>
        </authorList>
    </citation>
    <scope>NUCLEOTIDE SEQUENCE</scope>
    <source>
        <strain evidence="2">KCS-6</strain>
    </source>
</reference>
<evidence type="ECO:0008006" key="4">
    <source>
        <dbReference type="Google" id="ProtNLM"/>
    </source>
</evidence>
<feature type="chain" id="PRO_5035236805" description="Lipocalin-like domain-containing protein" evidence="1">
    <location>
        <begin position="21"/>
        <end position="124"/>
    </location>
</feature>
<keyword evidence="1" id="KW-0732">Signal</keyword>
<comment type="caution">
    <text evidence="2">The sequence shown here is derived from an EMBL/GenBank/DDBJ whole genome shotgun (WGS) entry which is preliminary data.</text>
</comment>
<feature type="signal peptide" evidence="1">
    <location>
        <begin position="1"/>
        <end position="20"/>
    </location>
</feature>
<organism evidence="2 3">
    <name type="scientific">Limnovirga soli</name>
    <dbReference type="NCBI Taxonomy" id="2656915"/>
    <lineage>
        <taxon>Bacteria</taxon>
        <taxon>Pseudomonadati</taxon>
        <taxon>Bacteroidota</taxon>
        <taxon>Chitinophagia</taxon>
        <taxon>Chitinophagales</taxon>
        <taxon>Chitinophagaceae</taxon>
        <taxon>Limnovirga</taxon>
    </lineage>
</organism>
<gene>
    <name evidence="2" type="ORF">GD597_06395</name>
</gene>
<evidence type="ECO:0000313" key="2">
    <source>
        <dbReference type="EMBL" id="NNV55080.1"/>
    </source>
</evidence>
<evidence type="ECO:0000256" key="1">
    <source>
        <dbReference type="SAM" id="SignalP"/>
    </source>
</evidence>
<protein>
    <recommendedName>
        <fullName evidence="4">Lipocalin-like domain-containing protein</fullName>
    </recommendedName>
</protein>
<sequence>MKVILLDIVLLLSLSCNSQAMKEHIFIIGIWSLINIDGLSCNVCPEIKFTKDGKGKITKPSREEIDFTYTLSLENKKIVFSIDANQQYFNEKEYSYKVYTEDNLEILELSLKDKPSKYILTRKK</sequence>
<accession>A0A8J8FBR6</accession>
<dbReference type="Proteomes" id="UP000598971">
    <property type="component" value="Unassembled WGS sequence"/>
</dbReference>
<dbReference type="AlphaFoldDB" id="A0A8J8FBR6"/>
<dbReference type="RefSeq" id="WP_171607011.1">
    <property type="nucleotide sequence ID" value="NZ_WHPF01000004.1"/>
</dbReference>
<keyword evidence="3" id="KW-1185">Reference proteome</keyword>